<feature type="transmembrane region" description="Helical" evidence="2">
    <location>
        <begin position="263"/>
        <end position="296"/>
    </location>
</feature>
<feature type="transmembrane region" description="Helical" evidence="2">
    <location>
        <begin position="219"/>
        <end position="243"/>
    </location>
</feature>
<name>A0A849IBQ1_9HYPH</name>
<feature type="transmembrane region" description="Helical" evidence="2">
    <location>
        <begin position="65"/>
        <end position="85"/>
    </location>
</feature>
<feature type="transmembrane region" description="Helical" evidence="2">
    <location>
        <begin position="97"/>
        <end position="130"/>
    </location>
</feature>
<feature type="region of interest" description="Disordered" evidence="1">
    <location>
        <begin position="1"/>
        <end position="24"/>
    </location>
</feature>
<dbReference type="PANTHER" id="PTHR30199:SF0">
    <property type="entry name" value="INNER MEMBRANE PROTEIN YDCO"/>
    <property type="match status" value="1"/>
</dbReference>
<keyword evidence="2" id="KW-0812">Transmembrane</keyword>
<feature type="transmembrane region" description="Helical" evidence="2">
    <location>
        <begin position="308"/>
        <end position="332"/>
    </location>
</feature>
<sequence>MADGAEEQGLGRTDRERAGDGRRSEAVQPVSAGLLAAIVGFASTFALVLQALAAVGATPVQAASGLLALLVVKGGAATVLSLRARMPISLAWSTPGAALLIVTGVPAGGFAGAVGAFLLASALVVAAGLWRPFGRAVAAIPISLAGAMLAGVLLDLCLAPVRAVGALPMLALPVVIAWALAWRVARPYAIPVAVLVTGVIVAFATPLPDAALADFVPRVVPVAPAFSWSAFLGISLPLFIVTMASQNIPGLAVLNSNGYHPPIGPIFVATGFASALAALFGGHMVNLAAITAALCAGPEAGPDRSRRWIAAATAGLAYIALGMTATFAAAFVAASPPLLIQAVAGLALLGSFGAAIQTALAREHERVPAIVTFVTAASGLSFLGIGAAFWGLVAGGAMLGLARVGRRRSAMRG</sequence>
<organism evidence="3 4">
    <name type="scientific">Enterovirga aerilata</name>
    <dbReference type="NCBI Taxonomy" id="2730920"/>
    <lineage>
        <taxon>Bacteria</taxon>
        <taxon>Pseudomonadati</taxon>
        <taxon>Pseudomonadota</taxon>
        <taxon>Alphaproteobacteria</taxon>
        <taxon>Hyphomicrobiales</taxon>
        <taxon>Methylobacteriaceae</taxon>
        <taxon>Enterovirga</taxon>
    </lineage>
</organism>
<protein>
    <submittedName>
        <fullName evidence="3">Benzoate/H(+) symporter BenE family transporter</fullName>
    </submittedName>
</protein>
<proteinExistence type="predicted"/>
<evidence type="ECO:0000256" key="2">
    <source>
        <dbReference type="SAM" id="Phobius"/>
    </source>
</evidence>
<dbReference type="AlphaFoldDB" id="A0A849IBQ1"/>
<evidence type="ECO:0000256" key="1">
    <source>
        <dbReference type="SAM" id="MobiDB-lite"/>
    </source>
</evidence>
<gene>
    <name evidence="3" type="primary">benE</name>
    <name evidence="3" type="ORF">HJG44_02950</name>
</gene>
<dbReference type="InterPro" id="IPR004711">
    <property type="entry name" value="Benzoate_Transporter"/>
</dbReference>
<dbReference type="NCBIfam" id="TIGR00843">
    <property type="entry name" value="benE"/>
    <property type="match status" value="1"/>
</dbReference>
<feature type="transmembrane region" description="Helical" evidence="2">
    <location>
        <begin position="188"/>
        <end position="207"/>
    </location>
</feature>
<keyword evidence="2" id="KW-1133">Transmembrane helix</keyword>
<evidence type="ECO:0000313" key="4">
    <source>
        <dbReference type="Proteomes" id="UP000564885"/>
    </source>
</evidence>
<accession>A0A849IBQ1</accession>
<feature type="transmembrane region" description="Helical" evidence="2">
    <location>
        <begin position="136"/>
        <end position="156"/>
    </location>
</feature>
<dbReference type="Proteomes" id="UP000564885">
    <property type="component" value="Unassembled WGS sequence"/>
</dbReference>
<feature type="compositionally biased region" description="Basic and acidic residues" evidence="1">
    <location>
        <begin position="12"/>
        <end position="24"/>
    </location>
</feature>
<dbReference type="EMBL" id="JABEPP010000001">
    <property type="protein sequence ID" value="NNM71353.1"/>
    <property type="molecule type" value="Genomic_DNA"/>
</dbReference>
<dbReference type="RefSeq" id="WP_171216820.1">
    <property type="nucleotide sequence ID" value="NZ_JABEPP010000001.1"/>
</dbReference>
<feature type="transmembrane region" description="Helical" evidence="2">
    <location>
        <begin position="338"/>
        <end position="360"/>
    </location>
</feature>
<feature type="transmembrane region" description="Helical" evidence="2">
    <location>
        <begin position="367"/>
        <end position="393"/>
    </location>
</feature>
<dbReference type="PANTHER" id="PTHR30199">
    <property type="entry name" value="MFS FAMILY TRANSPORTER, PREDICTED SUBSTRATE BENZOATE"/>
    <property type="match status" value="1"/>
</dbReference>
<comment type="caution">
    <text evidence="3">The sequence shown here is derived from an EMBL/GenBank/DDBJ whole genome shotgun (WGS) entry which is preliminary data.</text>
</comment>
<reference evidence="3 4" key="1">
    <citation type="submission" date="2020-04" db="EMBL/GenBank/DDBJ databases">
        <title>Enterovirga sp. isolate from soil.</title>
        <authorList>
            <person name="Chea S."/>
            <person name="Kim D.-U."/>
        </authorList>
    </citation>
    <scope>NUCLEOTIDE SEQUENCE [LARGE SCALE GENOMIC DNA]</scope>
    <source>
        <strain evidence="3 4">DB1703</strain>
    </source>
</reference>
<feature type="transmembrane region" description="Helical" evidence="2">
    <location>
        <begin position="32"/>
        <end position="53"/>
    </location>
</feature>
<dbReference type="GO" id="GO:0005886">
    <property type="term" value="C:plasma membrane"/>
    <property type="evidence" value="ECO:0007669"/>
    <property type="project" value="TreeGrafter"/>
</dbReference>
<keyword evidence="2" id="KW-0472">Membrane</keyword>
<dbReference type="GO" id="GO:0042925">
    <property type="term" value="F:benzoate transmembrane transporter activity"/>
    <property type="evidence" value="ECO:0007669"/>
    <property type="project" value="InterPro"/>
</dbReference>
<evidence type="ECO:0000313" key="3">
    <source>
        <dbReference type="EMBL" id="NNM71353.1"/>
    </source>
</evidence>
<keyword evidence="4" id="KW-1185">Reference proteome</keyword>
<dbReference type="Pfam" id="PF03594">
    <property type="entry name" value="BenE"/>
    <property type="match status" value="1"/>
</dbReference>
<feature type="transmembrane region" description="Helical" evidence="2">
    <location>
        <begin position="163"/>
        <end position="182"/>
    </location>
</feature>